<accession>A0A437JL65</accession>
<evidence type="ECO:0000313" key="2">
    <source>
        <dbReference type="EMBL" id="RVT47436.1"/>
    </source>
</evidence>
<keyword evidence="3" id="KW-1185">Reference proteome</keyword>
<dbReference type="OrthoDB" id="5956570at2"/>
<evidence type="ECO:0000256" key="1">
    <source>
        <dbReference type="SAM" id="Coils"/>
    </source>
</evidence>
<proteinExistence type="predicted"/>
<dbReference type="AlphaFoldDB" id="A0A437JL65"/>
<dbReference type="RefSeq" id="WP_128201599.1">
    <property type="nucleotide sequence ID" value="NZ_SACT01000017.1"/>
</dbReference>
<feature type="coiled-coil region" evidence="1">
    <location>
        <begin position="43"/>
        <end position="77"/>
    </location>
</feature>
<dbReference type="EMBL" id="SACT01000017">
    <property type="protein sequence ID" value="RVT47436.1"/>
    <property type="molecule type" value="Genomic_DNA"/>
</dbReference>
<sequence length="154" mass="17200">MDAISLAGAYQGIKAAKEILSGLFEQKVDSEARPKILEAQAKLGDVQDALFVLREKLSELQQERDELRSQLVDIQAWKAREQQYSLSSTVGGAVVYQFIGSPDHFACPSCFNRREVHILQDNHNMSGTFRCPGCQENFPVKQSRKIPSGRTIGM</sequence>
<organism evidence="2 3">
    <name type="scientific">Rubrivivax albus</name>
    <dbReference type="NCBI Taxonomy" id="2499835"/>
    <lineage>
        <taxon>Bacteria</taxon>
        <taxon>Pseudomonadati</taxon>
        <taxon>Pseudomonadota</taxon>
        <taxon>Betaproteobacteria</taxon>
        <taxon>Burkholderiales</taxon>
        <taxon>Sphaerotilaceae</taxon>
        <taxon>Rubrivivax</taxon>
    </lineage>
</organism>
<reference evidence="2 3" key="1">
    <citation type="submission" date="2019-01" db="EMBL/GenBank/DDBJ databases">
        <authorList>
            <person name="Chen W.-M."/>
        </authorList>
    </citation>
    <scope>NUCLEOTIDE SEQUENCE [LARGE SCALE GENOMIC DNA]</scope>
    <source>
        <strain evidence="2 3">ICH-3</strain>
    </source>
</reference>
<comment type="caution">
    <text evidence="2">The sequence shown here is derived from an EMBL/GenBank/DDBJ whole genome shotgun (WGS) entry which is preliminary data.</text>
</comment>
<name>A0A437JL65_9BURK</name>
<gene>
    <name evidence="2" type="ORF">ENE75_24195</name>
</gene>
<dbReference type="Proteomes" id="UP000288178">
    <property type="component" value="Unassembled WGS sequence"/>
</dbReference>
<protein>
    <submittedName>
        <fullName evidence="2">Uncharacterized protein</fullName>
    </submittedName>
</protein>
<evidence type="ECO:0000313" key="3">
    <source>
        <dbReference type="Proteomes" id="UP000288178"/>
    </source>
</evidence>
<keyword evidence="1" id="KW-0175">Coiled coil</keyword>